<evidence type="ECO:0000256" key="1">
    <source>
        <dbReference type="ARBA" id="ARBA00022737"/>
    </source>
</evidence>
<name>W0THX0_KLUMD</name>
<dbReference type="InterPro" id="IPR006597">
    <property type="entry name" value="Sel1-like"/>
</dbReference>
<feature type="region of interest" description="Disordered" evidence="2">
    <location>
        <begin position="29"/>
        <end position="97"/>
    </location>
</feature>
<dbReference type="InterPro" id="IPR051726">
    <property type="entry name" value="Chitin_Synth_Reg"/>
</dbReference>
<evidence type="ECO:0000256" key="2">
    <source>
        <dbReference type="SAM" id="MobiDB-lite"/>
    </source>
</evidence>
<dbReference type="VEuPathDB" id="FungiDB:KLMA_80357"/>
<keyword evidence="1" id="KW-0677">Repeat</keyword>
<dbReference type="RefSeq" id="XP_022678404.1">
    <property type="nucleotide sequence ID" value="XM_022822110.1"/>
</dbReference>
<sequence>MAASASQIHPYAQHLGVLNPVGIGRLEVEAQEREQREQREQRERRLSGASSSESKGNGKAGMSLSPTQSGSVSTSTGTGATLRAVSSGGMGHGRRPKSVDLSQLYLGGEKDVRFTSTNETIADESHKIISGYLGNDSAASLLSRQKTIEMYKENVKKSKNPDVLFQYSQYMLQTALTMSADTAAAAADSGQVSGELSVEEQRQQFLKEALHYLKKLSVKGYKDAQYLLGDSYSSGVFGKVNQKEAFVLFQASAKHGHIEAAYRTSICYEEGLGTKRDSRKCIEFLKFAASRNHPAAMFKLGVYAFYAKMGLPDDIITKKNGLKWLSRAAAKANRLTCAAPYELAKIYETGFLDILIADKKYAMELYVQAASLGHMPSATLLGRIYETGNEIVPQDTVLSVNYYTIASHGGDPEAMMGLCAWYLIGAEPAFAADDKEAFEWALKAARLGFPKAQFTVGYFYEKGKGVEPNEEKAAKWYRVAADNKDPRALNKLKMSDRATRKARSLSTFNFSFLMDQKDDKTDTKSFHLNLDDQNDEDHSANSNANANAMNHRRYMSAPVDALPQQYQSTTPNVPESAPAPGHVPGPGEPSLGQGLGQGPGTPSTKYNTNWETPEQYHSHIHQKSLDQHSQKTPNLKPLSMHARNSSQANSSDIFGQSGNVRGKANLNSNSNTTTKEGKEKGKAKNKDKKGCVIM</sequence>
<dbReference type="PANTHER" id="PTHR46430:SF1">
    <property type="entry name" value="CHITIN SYNTHASE REGULATOR SKT5-RELATED"/>
    <property type="match status" value="1"/>
</dbReference>
<feature type="compositionally biased region" description="Basic and acidic residues" evidence="2">
    <location>
        <begin position="29"/>
        <end position="46"/>
    </location>
</feature>
<feature type="region of interest" description="Disordered" evidence="2">
    <location>
        <begin position="524"/>
        <end position="544"/>
    </location>
</feature>
<dbReference type="Gene3D" id="1.25.40.10">
    <property type="entry name" value="Tetratricopeptide repeat domain"/>
    <property type="match status" value="2"/>
</dbReference>
<accession>W0THX0</accession>
<dbReference type="GeneID" id="34718547"/>
<dbReference type="OrthoDB" id="272077at2759"/>
<dbReference type="KEGG" id="kmx:KLMA_80357"/>
<reference evidence="3 4" key="1">
    <citation type="journal article" date="2015" name="Biotechnol. Biofuels">
        <title>Genetic basis of the highly efficient yeast Kluyveromyces marxianus: complete genome sequence and transcriptome analyses.</title>
        <authorList>
            <person name="Lertwattanasakul N."/>
            <person name="Kosaka T."/>
            <person name="Hosoyama A."/>
            <person name="Suzuki Y."/>
            <person name="Rodrussamee N."/>
            <person name="Matsutani M."/>
            <person name="Murata M."/>
            <person name="Fujimoto N."/>
            <person name="Suprayogi"/>
            <person name="Tsuchikane K."/>
            <person name="Limtong S."/>
            <person name="Fujita N."/>
            <person name="Yamada M."/>
        </authorList>
    </citation>
    <scope>NUCLEOTIDE SEQUENCE [LARGE SCALE GENOMIC DNA]</scope>
    <source>
        <strain evidence="4">DMKU3-1042 / BCC 29191 / NBRC 104275</strain>
    </source>
</reference>
<feature type="region of interest" description="Disordered" evidence="2">
    <location>
        <begin position="565"/>
        <end position="694"/>
    </location>
</feature>
<dbReference type="Proteomes" id="UP000065495">
    <property type="component" value="Chromosome 8"/>
</dbReference>
<evidence type="ECO:0000313" key="3">
    <source>
        <dbReference type="EMBL" id="BAO42668.1"/>
    </source>
</evidence>
<dbReference type="InterPro" id="IPR011990">
    <property type="entry name" value="TPR-like_helical_dom_sf"/>
</dbReference>
<feature type="compositionally biased region" description="Low complexity" evidence="2">
    <location>
        <begin position="63"/>
        <end position="81"/>
    </location>
</feature>
<feature type="compositionally biased region" description="Basic and acidic residues" evidence="2">
    <location>
        <begin position="675"/>
        <end position="694"/>
    </location>
</feature>
<dbReference type="EMBL" id="AP012220">
    <property type="protein sequence ID" value="BAO42668.1"/>
    <property type="molecule type" value="Genomic_DNA"/>
</dbReference>
<gene>
    <name evidence="3" type="primary">SKT5</name>
    <name evidence="3" type="ORF">KLMA_80357</name>
</gene>
<proteinExistence type="predicted"/>
<dbReference type="SUPFAM" id="SSF81901">
    <property type="entry name" value="HCP-like"/>
    <property type="match status" value="1"/>
</dbReference>
<dbReference type="SMART" id="SM00671">
    <property type="entry name" value="SEL1"/>
    <property type="match status" value="7"/>
</dbReference>
<feature type="compositionally biased region" description="Polar residues" evidence="2">
    <location>
        <begin position="642"/>
        <end position="670"/>
    </location>
</feature>
<evidence type="ECO:0000313" key="4">
    <source>
        <dbReference type="Proteomes" id="UP000065495"/>
    </source>
</evidence>
<dbReference type="AlphaFoldDB" id="W0THX0"/>
<organism evidence="3 4">
    <name type="scientific">Kluyveromyces marxianus (strain DMKU3-1042 / BCC 29191 / NBRC 104275)</name>
    <name type="common">Yeast</name>
    <name type="synonym">Candida kefyr</name>
    <dbReference type="NCBI Taxonomy" id="1003335"/>
    <lineage>
        <taxon>Eukaryota</taxon>
        <taxon>Fungi</taxon>
        <taxon>Dikarya</taxon>
        <taxon>Ascomycota</taxon>
        <taxon>Saccharomycotina</taxon>
        <taxon>Saccharomycetes</taxon>
        <taxon>Saccharomycetales</taxon>
        <taxon>Saccharomycetaceae</taxon>
        <taxon>Kluyveromyces</taxon>
    </lineage>
</organism>
<protein>
    <submittedName>
        <fullName evidence="3">Protein SKT5</fullName>
    </submittedName>
</protein>
<dbReference type="PANTHER" id="PTHR46430">
    <property type="entry name" value="PROTEIN SKT5-RELATED"/>
    <property type="match status" value="1"/>
</dbReference>
<dbReference type="Pfam" id="PF08238">
    <property type="entry name" value="Sel1"/>
    <property type="match status" value="7"/>
</dbReference>